<dbReference type="PANTHER" id="PTHR23045">
    <property type="entry name" value="LEUCINE-RICH REPEAT-CONTAINING PROTEIN 37A"/>
    <property type="match status" value="1"/>
</dbReference>
<evidence type="ECO:0000256" key="1">
    <source>
        <dbReference type="ARBA" id="ARBA00022614"/>
    </source>
</evidence>
<feature type="compositionally biased region" description="Pro residues" evidence="3">
    <location>
        <begin position="747"/>
        <end position="757"/>
    </location>
</feature>
<feature type="compositionally biased region" description="Polar residues" evidence="3">
    <location>
        <begin position="965"/>
        <end position="977"/>
    </location>
</feature>
<feature type="domain" description="Leucine-rich repeat-containing protein 37 N-terminal" evidence="5">
    <location>
        <begin position="555"/>
        <end position="627"/>
    </location>
</feature>
<feature type="compositionally biased region" description="Low complexity" evidence="3">
    <location>
        <begin position="538"/>
        <end position="547"/>
    </location>
</feature>
<dbReference type="InterPro" id="IPR001611">
    <property type="entry name" value="Leu-rich_rpt"/>
</dbReference>
<sequence>MSILGIWAPRLLFMSLELWLLVQGFPIPSRTQDSVQLTSEAPGPTEPWSSHSLDGLPDMRQMFTPPEDQGDFDHLGSSAPSQVFAPPRLLTDGLLQFLDQDSGRQPSPEPDPFAVAHQEVSDELNLPETPRSGADGKSCQRLYSLDSRLVYYMSMLHVMPPLMIWAPRLLFMSLELWLLVQGFPIPSRTQDLVQLTSKAPGPTEPWSIHSLDRLPGLQQMFTPPPPADPAGGFDYLGSSAPSQVFAPPHLLTDGLLQFLDQDSGRQPSPEPDPFAAAHQELSDELNLPERRPEAVPMPNREQNQGPTLPPPLQSKTQTVSLDQASESQTFDIPLPPLDRQISKVAKFIVSRWKLKKDAAQHQRLDETVAGTPHQFANLQPVPAPEVTVQPPAQDQGQQDTSPSVTGKPVDVEITLSPEPTREAASSPTQPSEFAEGAEPSLSEKEQAAEPSVSPGEAQPSGIHMAAPAQASEHAEESEPPPPQQEEPAQSSVSSEQSEALKTQHEIITQKPEPLEKDELSPVSQGATAQPEELPEEPSPSQQESSVPPVMPPVNTELSPIQPQLPTQSPESSEEVSDLPPLGDSISFSPQDLEIMFRKQHPNLQETTDKHVDMEITMTPQTTVEFEPIPVQQDTQNPTDATEQLEFSPTQSGSPSQTLKFLENIESFPGQPEPTAQPSPARPEPIALPSPAQPEPIALPSPAQPEPTALPSPAQPEPTAQPSLAQPEPIALPSPAQPHPMVQTSPGQPQPTAQPPVPYEMTVPILSQDESQYSMSSVTIQPLDLELPITSKPTTKVKNSPPVKKTRTPPPKPPQVTLPHPVQVQAQHPGLTEGTIQPVDLQLSITVQPITEDEPSPAMQETPPPEHPEVTLPHPVQNQAQHPNLNEVTVQPLALGVPLTSESKQSTTLKKTTAPPPKVEVTLPQVKVKTLKLELTKSSQPTTEVKRSSMQETSTQPPKPAAETKIQPSTSGQDQAQRPTLAVTEANNTITPPPQHPEVTPPHSEQLQSGLERTTIAHSVNPTTESALTVQTEPNATPYTNICELCTCRDESLLCVGLSPTQKLRRVPVPKPNTYKKVLTTLNFHGNAIDYIDKNTWKAYRWTEKLILSENRLTELRKDSFEGLLSLEYLDLSCNKIQYIERRTFESLPFLKFVNLGCNLITELNFGTFQAWHGMQFLHQV</sequence>
<dbReference type="Pfam" id="PF15779">
    <property type="entry name" value="LRRC37"/>
    <property type="match status" value="5"/>
</dbReference>
<feature type="compositionally biased region" description="Polar residues" evidence="3">
    <location>
        <begin position="555"/>
        <end position="570"/>
    </location>
</feature>
<dbReference type="InterPro" id="IPR032754">
    <property type="entry name" value="LRRC37_N"/>
</dbReference>
<feature type="region of interest" description="Disordered" evidence="3">
    <location>
        <begin position="788"/>
        <end position="818"/>
    </location>
</feature>
<accession>A0A8B7TKG1</accession>
<feature type="region of interest" description="Disordered" evidence="3">
    <location>
        <begin position="384"/>
        <end position="587"/>
    </location>
</feature>
<feature type="compositionally biased region" description="Polar residues" evidence="3">
    <location>
        <begin position="313"/>
        <end position="330"/>
    </location>
</feature>
<protein>
    <submittedName>
        <fullName evidence="6">Leucine-rich repeat-containing protein 37A-like</fullName>
    </submittedName>
</protein>
<dbReference type="AlphaFoldDB" id="A0A8B7TKG1"/>
<dbReference type="InterPro" id="IPR032675">
    <property type="entry name" value="LRR_dom_sf"/>
</dbReference>
<dbReference type="RefSeq" id="XP_020008144.1">
    <property type="nucleotide sequence ID" value="XM_020152555.1"/>
</dbReference>
<evidence type="ECO:0000256" key="2">
    <source>
        <dbReference type="ARBA" id="ARBA00022737"/>
    </source>
</evidence>
<dbReference type="PANTHER" id="PTHR23045:SF9">
    <property type="entry name" value="LEUCINE RICH REPEAT CONTAINING 37A-RELATED"/>
    <property type="match status" value="1"/>
</dbReference>
<keyword evidence="1" id="KW-0433">Leucine-rich repeat</keyword>
<feature type="domain" description="Leucine-rich repeat-containing protein 37 N-terminal" evidence="5">
    <location>
        <begin position="732"/>
        <end position="800"/>
    </location>
</feature>
<keyword evidence="2" id="KW-0677">Repeat</keyword>
<feature type="chain" id="PRO_5034248499" evidence="4">
    <location>
        <begin position="25"/>
        <end position="1180"/>
    </location>
</feature>
<dbReference type="SMART" id="SM00369">
    <property type="entry name" value="LRR_TYP"/>
    <property type="match status" value="3"/>
</dbReference>
<dbReference type="Pfam" id="PF13855">
    <property type="entry name" value="LRR_8"/>
    <property type="match status" value="1"/>
</dbReference>
<feature type="region of interest" description="Disordered" evidence="3">
    <location>
        <begin position="616"/>
        <end position="770"/>
    </location>
</feature>
<proteinExistence type="predicted"/>
<dbReference type="PROSITE" id="PS51450">
    <property type="entry name" value="LRR"/>
    <property type="match status" value="1"/>
</dbReference>
<keyword evidence="4" id="KW-0732">Signal</keyword>
<gene>
    <name evidence="6" type="primary">LOC109676019</name>
</gene>
<evidence type="ECO:0000256" key="3">
    <source>
        <dbReference type="SAM" id="MobiDB-lite"/>
    </source>
</evidence>
<dbReference type="Gene3D" id="3.80.10.10">
    <property type="entry name" value="Ribonuclease Inhibitor"/>
    <property type="match status" value="1"/>
</dbReference>
<feature type="compositionally biased region" description="Polar residues" evidence="3">
    <location>
        <begin position="631"/>
        <end position="658"/>
    </location>
</feature>
<organism evidence="6">
    <name type="scientific">Castor canadensis</name>
    <name type="common">American beaver</name>
    <dbReference type="NCBI Taxonomy" id="51338"/>
    <lineage>
        <taxon>Eukaryota</taxon>
        <taxon>Metazoa</taxon>
        <taxon>Chordata</taxon>
        <taxon>Craniata</taxon>
        <taxon>Vertebrata</taxon>
        <taxon>Euteleostomi</taxon>
        <taxon>Mammalia</taxon>
        <taxon>Eutheria</taxon>
        <taxon>Euarchontoglires</taxon>
        <taxon>Glires</taxon>
        <taxon>Rodentia</taxon>
        <taxon>Castorimorpha</taxon>
        <taxon>Castoridae</taxon>
        <taxon>Castor</taxon>
    </lineage>
</organism>
<feature type="region of interest" description="Disordered" evidence="3">
    <location>
        <begin position="33"/>
        <end position="77"/>
    </location>
</feature>
<dbReference type="SUPFAM" id="SSF52058">
    <property type="entry name" value="L domain-like"/>
    <property type="match status" value="1"/>
</dbReference>
<dbReference type="KEGG" id="ccan:109676019"/>
<reference evidence="6" key="1">
    <citation type="submission" date="2025-08" db="UniProtKB">
        <authorList>
            <consortium name="RefSeq"/>
        </authorList>
    </citation>
    <scope>IDENTIFICATION</scope>
    <source>
        <tissue evidence="6">Leukocyte</tissue>
    </source>
</reference>
<dbReference type="OrthoDB" id="9800672at2759"/>
<name>A0A8B7TKG1_CASCN</name>
<feature type="domain" description="Leucine-rich repeat-containing protein 37 N-terminal" evidence="5">
    <location>
        <begin position="803"/>
        <end position="856"/>
    </location>
</feature>
<feature type="compositionally biased region" description="Polar residues" evidence="3">
    <location>
        <begin position="390"/>
        <end position="404"/>
    </location>
</feature>
<dbReference type="InterPro" id="IPR003591">
    <property type="entry name" value="Leu-rich_rpt_typical-subtyp"/>
</dbReference>
<evidence type="ECO:0000259" key="5">
    <source>
        <dbReference type="Pfam" id="PF15779"/>
    </source>
</evidence>
<feature type="domain" description="Leucine-rich repeat-containing protein 37 N-terminal" evidence="5">
    <location>
        <begin position="861"/>
        <end position="906"/>
    </location>
</feature>
<evidence type="ECO:0000313" key="6">
    <source>
        <dbReference type="RefSeq" id="XP_020008144.1"/>
    </source>
</evidence>
<feature type="region of interest" description="Disordered" evidence="3">
    <location>
        <begin position="898"/>
        <end position="1007"/>
    </location>
</feature>
<feature type="signal peptide" evidence="4">
    <location>
        <begin position="1"/>
        <end position="24"/>
    </location>
</feature>
<feature type="compositionally biased region" description="Low complexity" evidence="3">
    <location>
        <begin position="485"/>
        <end position="499"/>
    </location>
</feature>
<dbReference type="InterPro" id="IPR015753">
    <property type="entry name" value="LRRC37"/>
</dbReference>
<feature type="region of interest" description="Disordered" evidence="3">
    <location>
        <begin position="850"/>
        <end position="871"/>
    </location>
</feature>
<feature type="region of interest" description="Disordered" evidence="3">
    <location>
        <begin position="260"/>
        <end position="334"/>
    </location>
</feature>
<feature type="compositionally biased region" description="Pro residues" evidence="3">
    <location>
        <begin position="670"/>
        <end position="715"/>
    </location>
</feature>
<feature type="domain" description="Leucine-rich repeat-containing protein 37 N-terminal" evidence="5">
    <location>
        <begin position="379"/>
        <end position="427"/>
    </location>
</feature>
<feature type="compositionally biased region" description="Pro residues" evidence="3">
    <location>
        <begin position="990"/>
        <end position="999"/>
    </location>
</feature>
<evidence type="ECO:0000256" key="4">
    <source>
        <dbReference type="SAM" id="SignalP"/>
    </source>
</evidence>